<dbReference type="EMBL" id="JACYTP010000002">
    <property type="protein sequence ID" value="MBD8511845.1"/>
    <property type="molecule type" value="Genomic_DNA"/>
</dbReference>
<name>A0ABR9BH07_9GAMM</name>
<dbReference type="Proteomes" id="UP000649768">
    <property type="component" value="Unassembled WGS sequence"/>
</dbReference>
<gene>
    <name evidence="1" type="ORF">IFO68_03990</name>
</gene>
<comment type="caution">
    <text evidence="1">The sequence shown here is derived from an EMBL/GenBank/DDBJ whole genome shotgun (WGS) entry which is preliminary data.</text>
</comment>
<sequence length="47" mass="5018">MSPFIGILGKGLCFIFAAVNLPGGKAWRQSGSMSWHGFAALLQLPLK</sequence>
<evidence type="ECO:0000313" key="2">
    <source>
        <dbReference type="Proteomes" id="UP000649768"/>
    </source>
</evidence>
<protein>
    <submittedName>
        <fullName evidence="1">Uncharacterized protein</fullName>
    </submittedName>
</protein>
<accession>A0ABR9BH07</accession>
<reference evidence="1 2" key="1">
    <citation type="submission" date="2020-09" db="EMBL/GenBank/DDBJ databases">
        <title>Photobacterium sp. CAU 1568 isolated from sand of Sido Beach.</title>
        <authorList>
            <person name="Kim W."/>
        </authorList>
    </citation>
    <scope>NUCLEOTIDE SEQUENCE [LARGE SCALE GENOMIC DNA]</scope>
    <source>
        <strain evidence="1 2">CAU 1568</strain>
    </source>
</reference>
<proteinExistence type="predicted"/>
<evidence type="ECO:0000313" key="1">
    <source>
        <dbReference type="EMBL" id="MBD8511845.1"/>
    </source>
</evidence>
<keyword evidence="2" id="KW-1185">Reference proteome</keyword>
<organism evidence="1 2">
    <name type="scientific">Photobacterium arenosum</name>
    <dbReference type="NCBI Taxonomy" id="2774143"/>
    <lineage>
        <taxon>Bacteria</taxon>
        <taxon>Pseudomonadati</taxon>
        <taxon>Pseudomonadota</taxon>
        <taxon>Gammaproteobacteria</taxon>
        <taxon>Vibrionales</taxon>
        <taxon>Vibrionaceae</taxon>
        <taxon>Photobacterium</taxon>
    </lineage>
</organism>